<dbReference type="Gene3D" id="3.40.630.30">
    <property type="match status" value="1"/>
</dbReference>
<dbReference type="PROSITE" id="PS51186">
    <property type="entry name" value="GNAT"/>
    <property type="match status" value="1"/>
</dbReference>
<keyword evidence="3" id="KW-1185">Reference proteome</keyword>
<accession>A0A433UV15</accession>
<dbReference type="InterPro" id="IPR000182">
    <property type="entry name" value="GNAT_dom"/>
</dbReference>
<dbReference type="SUPFAM" id="SSF55729">
    <property type="entry name" value="Acyl-CoA N-acyltransferases (Nat)"/>
    <property type="match status" value="1"/>
</dbReference>
<evidence type="ECO:0000313" key="2">
    <source>
        <dbReference type="EMBL" id="RUS97627.1"/>
    </source>
</evidence>
<dbReference type="InterPro" id="IPR016181">
    <property type="entry name" value="Acyl_CoA_acyltransferase"/>
</dbReference>
<dbReference type="EMBL" id="RSCL01000031">
    <property type="protein sequence ID" value="RUS97627.1"/>
    <property type="molecule type" value="Genomic_DNA"/>
</dbReference>
<evidence type="ECO:0000259" key="1">
    <source>
        <dbReference type="PROSITE" id="PS51186"/>
    </source>
</evidence>
<dbReference type="Pfam" id="PF13302">
    <property type="entry name" value="Acetyltransf_3"/>
    <property type="match status" value="1"/>
</dbReference>
<reference evidence="2" key="2">
    <citation type="journal article" date="2019" name="Genome Biol. Evol.">
        <title>Day and night: Metabolic profiles and evolutionary relationships of six axenic non-marine cyanobacteria.</title>
        <authorList>
            <person name="Will S.E."/>
            <person name="Henke P."/>
            <person name="Boedeker C."/>
            <person name="Huang S."/>
            <person name="Brinkmann H."/>
            <person name="Rohde M."/>
            <person name="Jarek M."/>
            <person name="Friedl T."/>
            <person name="Seufert S."/>
            <person name="Schumacher M."/>
            <person name="Overmann J."/>
            <person name="Neumann-Schaal M."/>
            <person name="Petersen J."/>
        </authorList>
    </citation>
    <scope>NUCLEOTIDE SEQUENCE [LARGE SCALE GENOMIC DNA]</scope>
    <source>
        <strain evidence="2">PCC 7102</strain>
    </source>
</reference>
<dbReference type="GO" id="GO:0016747">
    <property type="term" value="F:acyltransferase activity, transferring groups other than amino-acyl groups"/>
    <property type="evidence" value="ECO:0007669"/>
    <property type="project" value="InterPro"/>
</dbReference>
<sequence length="151" mass="16986">MNEANARACATWRYETPLDFYNFNPTEIEKNVQYFLDSSNHFYGIFEEQEFAGFCSFGEDGQVNGGDYNVPALDIGMGVCPDLIGKGRGIDYVEAVLNFACKEFDPPMYRVTIAAFNQRALRVWSKAGFHPVNIFEAKLQGVAFVILVKTV</sequence>
<gene>
    <name evidence="2" type="ORF">DSM106972_083640</name>
</gene>
<proteinExistence type="predicted"/>
<dbReference type="Proteomes" id="UP000271624">
    <property type="component" value="Unassembled WGS sequence"/>
</dbReference>
<organism evidence="2 3">
    <name type="scientific">Dulcicalothrix desertica PCC 7102</name>
    <dbReference type="NCBI Taxonomy" id="232991"/>
    <lineage>
        <taxon>Bacteria</taxon>
        <taxon>Bacillati</taxon>
        <taxon>Cyanobacteriota</taxon>
        <taxon>Cyanophyceae</taxon>
        <taxon>Nostocales</taxon>
        <taxon>Calotrichaceae</taxon>
        <taxon>Dulcicalothrix</taxon>
    </lineage>
</organism>
<name>A0A433UV15_9CYAN</name>
<evidence type="ECO:0000313" key="3">
    <source>
        <dbReference type="Proteomes" id="UP000271624"/>
    </source>
</evidence>
<protein>
    <recommendedName>
        <fullName evidence="1">N-acetyltransferase domain-containing protein</fullName>
    </recommendedName>
</protein>
<comment type="caution">
    <text evidence="2">The sequence shown here is derived from an EMBL/GenBank/DDBJ whole genome shotgun (WGS) entry which is preliminary data.</text>
</comment>
<reference evidence="2" key="1">
    <citation type="submission" date="2018-12" db="EMBL/GenBank/DDBJ databases">
        <authorList>
            <person name="Will S."/>
            <person name="Neumann-Schaal M."/>
            <person name="Henke P."/>
        </authorList>
    </citation>
    <scope>NUCLEOTIDE SEQUENCE</scope>
    <source>
        <strain evidence="2">PCC 7102</strain>
    </source>
</reference>
<dbReference type="AlphaFoldDB" id="A0A433UV15"/>
<feature type="domain" description="N-acetyltransferase" evidence="1">
    <location>
        <begin position="1"/>
        <end position="151"/>
    </location>
</feature>